<dbReference type="EMBL" id="MVHF01000005">
    <property type="protein sequence ID" value="ORA37813.1"/>
    <property type="molecule type" value="Genomic_DNA"/>
</dbReference>
<dbReference type="SUPFAM" id="SSF54593">
    <property type="entry name" value="Glyoxalase/Bleomycin resistance protein/Dihydroxybiphenyl dioxygenase"/>
    <property type="match status" value="1"/>
</dbReference>
<dbReference type="PANTHER" id="PTHR35908">
    <property type="entry name" value="HYPOTHETICAL FUSION PROTEIN"/>
    <property type="match status" value="1"/>
</dbReference>
<dbReference type="Gene3D" id="3.10.180.10">
    <property type="entry name" value="2,3-Dihydroxybiphenyl 1,2-Dioxygenase, domain 1"/>
    <property type="match status" value="1"/>
</dbReference>
<dbReference type="Pfam" id="PF18029">
    <property type="entry name" value="Glyoxalase_6"/>
    <property type="match status" value="1"/>
</dbReference>
<dbReference type="STRING" id="1927124.BST13_08245"/>
<name>A0A1X0B6A0_9MYCO</name>
<dbReference type="PANTHER" id="PTHR35908:SF1">
    <property type="entry name" value="CONSERVED PROTEIN"/>
    <property type="match status" value="1"/>
</dbReference>
<organism evidence="2 3">
    <name type="scientific">Mycobacterium aquaticum</name>
    <dbReference type="NCBI Taxonomy" id="1927124"/>
    <lineage>
        <taxon>Bacteria</taxon>
        <taxon>Bacillati</taxon>
        <taxon>Actinomycetota</taxon>
        <taxon>Actinomycetes</taxon>
        <taxon>Mycobacteriales</taxon>
        <taxon>Mycobacteriaceae</taxon>
        <taxon>Mycobacterium</taxon>
    </lineage>
</organism>
<gene>
    <name evidence="2" type="ORF">BST13_08245</name>
</gene>
<feature type="domain" description="Glyoxalase-like" evidence="1">
    <location>
        <begin position="110"/>
        <end position="216"/>
    </location>
</feature>
<evidence type="ECO:0000313" key="3">
    <source>
        <dbReference type="Proteomes" id="UP000192448"/>
    </source>
</evidence>
<sequence>MSRPTRQQISDAVGDLGWRLVLGAVYTEVLAPSMADAVAAASHAVEAAGSDAPTHLTVDIRADRAVLRLQCTETGWVSDRDIELAAEVSRALAARGFEMTTGGAVQALEIAIDALDIAAVRPFWKAVTGYQDEVEQSDLNAGLVDPFGRGPAISFQQMDRPRPQRNRIHLDIDVPHDMAQARVEAALAAGGTLLSDRRAPRFWVLADAEGNEACICTWQGRD</sequence>
<accession>A0A1X0B6A0</accession>
<keyword evidence="3" id="KW-1185">Reference proteome</keyword>
<dbReference type="RefSeq" id="WP_083162480.1">
    <property type="nucleotide sequence ID" value="NZ_MVHF01000005.1"/>
</dbReference>
<protein>
    <submittedName>
        <fullName evidence="2">4a-hydroxytetrahydrobiopterin dehydratase</fullName>
    </submittedName>
</protein>
<dbReference type="InterPro" id="IPR029068">
    <property type="entry name" value="Glyas_Bleomycin-R_OHBP_Dase"/>
</dbReference>
<evidence type="ECO:0000259" key="1">
    <source>
        <dbReference type="Pfam" id="PF18029"/>
    </source>
</evidence>
<proteinExistence type="predicted"/>
<comment type="caution">
    <text evidence="2">The sequence shown here is derived from an EMBL/GenBank/DDBJ whole genome shotgun (WGS) entry which is preliminary data.</text>
</comment>
<evidence type="ECO:0000313" key="2">
    <source>
        <dbReference type="EMBL" id="ORA37813.1"/>
    </source>
</evidence>
<reference evidence="2 3" key="1">
    <citation type="submission" date="2017-02" db="EMBL/GenBank/DDBJ databases">
        <title>The new phylogeny of genus Mycobacterium.</title>
        <authorList>
            <person name="Tortoli E."/>
            <person name="Trovato A."/>
            <person name="Cirillo D.M."/>
        </authorList>
    </citation>
    <scope>NUCLEOTIDE SEQUENCE [LARGE SCALE GENOMIC DNA]</scope>
    <source>
        <strain evidence="2 3">RW6</strain>
    </source>
</reference>
<dbReference type="AlphaFoldDB" id="A0A1X0B6A0"/>
<dbReference type="Proteomes" id="UP000192448">
    <property type="component" value="Unassembled WGS sequence"/>
</dbReference>
<dbReference type="InterPro" id="IPR041581">
    <property type="entry name" value="Glyoxalase_6"/>
</dbReference>